<dbReference type="EC" id="3.1.1.2" evidence="2"/>
<dbReference type="RefSeq" id="WP_021840120.1">
    <property type="nucleotide sequence ID" value="NZ_CACRUX010000013.1"/>
</dbReference>
<dbReference type="Gene3D" id="3.40.50.1110">
    <property type="entry name" value="SGNH hydrolase"/>
    <property type="match status" value="1"/>
</dbReference>
<dbReference type="InterPro" id="IPR051532">
    <property type="entry name" value="Ester_Hydrolysis_Enzymes"/>
</dbReference>
<accession>A0A6N2Z9E0</accession>
<dbReference type="EMBL" id="CACRUX010000013">
    <property type="protein sequence ID" value="VYT76265.1"/>
    <property type="molecule type" value="Genomic_DNA"/>
</dbReference>
<dbReference type="InterPro" id="IPR013830">
    <property type="entry name" value="SGNH_hydro"/>
</dbReference>
<dbReference type="AlphaFoldDB" id="A0A6N2Z9E0"/>
<dbReference type="PANTHER" id="PTHR30383:SF5">
    <property type="entry name" value="SGNH HYDROLASE-TYPE ESTERASE DOMAIN-CONTAINING PROTEIN"/>
    <property type="match status" value="1"/>
</dbReference>
<sequence>MANTKSWQKVLFIGDSLTRGYDVPYGKGWVELLKAYFEKSTATNESAKITMVNAGVDGATLQAIYNNLERALHDSSYDAVFIMGGTNDILHGRTAEDCYFSMMRSIHHIQKIGCDVVVGLAPQIDCDPDGDDAVLVDYNERLKAYCKEQGLLYIDFYKTIAEADYRGEILYAGDVHPNELGYHYMYETARDVLKAGL</sequence>
<keyword evidence="2" id="KW-0378">Hydrolase</keyword>
<organism evidence="2">
    <name type="scientific">Veillonella ratti</name>
    <dbReference type="NCBI Taxonomy" id="103892"/>
    <lineage>
        <taxon>Bacteria</taxon>
        <taxon>Bacillati</taxon>
        <taxon>Bacillota</taxon>
        <taxon>Negativicutes</taxon>
        <taxon>Veillonellales</taxon>
        <taxon>Veillonellaceae</taxon>
        <taxon>Veillonella</taxon>
    </lineage>
</organism>
<feature type="domain" description="SGNH hydrolase-type esterase" evidence="1">
    <location>
        <begin position="12"/>
        <end position="183"/>
    </location>
</feature>
<dbReference type="InterPro" id="IPR036514">
    <property type="entry name" value="SGNH_hydro_sf"/>
</dbReference>
<dbReference type="SUPFAM" id="SSF52266">
    <property type="entry name" value="SGNH hydrolase"/>
    <property type="match status" value="1"/>
</dbReference>
<protein>
    <submittedName>
        <fullName evidence="2">Arylesterase</fullName>
        <ecNumber evidence="2">3.1.1.2</ecNumber>
    </submittedName>
</protein>
<gene>
    <name evidence="2" type="ORF">VRLFYP33_00470</name>
</gene>
<proteinExistence type="predicted"/>
<evidence type="ECO:0000259" key="1">
    <source>
        <dbReference type="Pfam" id="PF13472"/>
    </source>
</evidence>
<name>A0A6N2Z9E0_9FIRM</name>
<dbReference type="Pfam" id="PF13472">
    <property type="entry name" value="Lipase_GDSL_2"/>
    <property type="match status" value="1"/>
</dbReference>
<dbReference type="GO" id="GO:0004064">
    <property type="term" value="F:arylesterase activity"/>
    <property type="evidence" value="ECO:0007669"/>
    <property type="project" value="UniProtKB-EC"/>
</dbReference>
<reference evidence="2" key="1">
    <citation type="submission" date="2019-11" db="EMBL/GenBank/DDBJ databases">
        <authorList>
            <person name="Feng L."/>
        </authorList>
    </citation>
    <scope>NUCLEOTIDE SEQUENCE</scope>
    <source>
        <strain evidence="2">VrattiLFYP33</strain>
    </source>
</reference>
<evidence type="ECO:0000313" key="2">
    <source>
        <dbReference type="EMBL" id="VYT76265.1"/>
    </source>
</evidence>
<dbReference type="PANTHER" id="PTHR30383">
    <property type="entry name" value="THIOESTERASE 1/PROTEASE 1/LYSOPHOSPHOLIPASE L1"/>
    <property type="match status" value="1"/>
</dbReference>
<dbReference type="GO" id="GO:0004622">
    <property type="term" value="F:phosphatidylcholine lysophospholipase activity"/>
    <property type="evidence" value="ECO:0007669"/>
    <property type="project" value="TreeGrafter"/>
</dbReference>